<dbReference type="HAMAP" id="MF_00376">
    <property type="entry name" value="Dephospho_CoA_kinase"/>
    <property type="match status" value="1"/>
</dbReference>
<dbReference type="InterPro" id="IPR001977">
    <property type="entry name" value="Depp_CoAkinase"/>
</dbReference>
<accession>A0A8F9TZU9</accession>
<dbReference type="Gene3D" id="3.40.50.300">
    <property type="entry name" value="P-loop containing nucleotide triphosphate hydrolases"/>
    <property type="match status" value="1"/>
</dbReference>
<dbReference type="EC" id="2.7.1.24" evidence="5 6"/>
<dbReference type="RefSeq" id="WP_220165912.1">
    <property type="nucleotide sequence ID" value="NZ_CP080507.1"/>
</dbReference>
<dbReference type="SUPFAM" id="SSF52540">
    <property type="entry name" value="P-loop containing nucleoside triphosphate hydrolases"/>
    <property type="match status" value="1"/>
</dbReference>
<keyword evidence="5 7" id="KW-0808">Transferase</keyword>
<evidence type="ECO:0000313" key="8">
    <source>
        <dbReference type="Proteomes" id="UP000825051"/>
    </source>
</evidence>
<dbReference type="AlphaFoldDB" id="A0A8F9TZU9"/>
<dbReference type="InterPro" id="IPR027417">
    <property type="entry name" value="P-loop_NTPase"/>
</dbReference>
<dbReference type="GO" id="GO:0004140">
    <property type="term" value="F:dephospho-CoA kinase activity"/>
    <property type="evidence" value="ECO:0007669"/>
    <property type="project" value="UniProtKB-UniRule"/>
</dbReference>
<dbReference type="PROSITE" id="PS51219">
    <property type="entry name" value="DPCK"/>
    <property type="match status" value="1"/>
</dbReference>
<dbReference type="PANTHER" id="PTHR10695:SF46">
    <property type="entry name" value="BIFUNCTIONAL COENZYME A SYNTHASE-RELATED"/>
    <property type="match status" value="1"/>
</dbReference>
<evidence type="ECO:0000256" key="4">
    <source>
        <dbReference type="ARBA" id="ARBA00022993"/>
    </source>
</evidence>
<evidence type="ECO:0000256" key="6">
    <source>
        <dbReference type="NCBIfam" id="TIGR00152"/>
    </source>
</evidence>
<evidence type="ECO:0000313" key="7">
    <source>
        <dbReference type="EMBL" id="QYM80552.1"/>
    </source>
</evidence>
<dbReference type="GO" id="GO:0005524">
    <property type="term" value="F:ATP binding"/>
    <property type="evidence" value="ECO:0007669"/>
    <property type="project" value="UniProtKB-UniRule"/>
</dbReference>
<name>A0A8F9TZU9_9BACT</name>
<dbReference type="UniPathway" id="UPA00241">
    <property type="reaction ID" value="UER00356"/>
</dbReference>
<proteinExistence type="inferred from homology"/>
<dbReference type="NCBIfam" id="TIGR00152">
    <property type="entry name" value="dephospho-CoA kinase"/>
    <property type="match status" value="1"/>
</dbReference>
<dbReference type="KEGG" id="ole:K0B96_08080"/>
<comment type="function">
    <text evidence="5">Catalyzes the phosphorylation of the 3'-hydroxyl group of dephosphocoenzyme A to form coenzyme A.</text>
</comment>
<evidence type="ECO:0000256" key="1">
    <source>
        <dbReference type="ARBA" id="ARBA00009018"/>
    </source>
</evidence>
<keyword evidence="5 7" id="KW-0418">Kinase</keyword>
<evidence type="ECO:0000256" key="2">
    <source>
        <dbReference type="ARBA" id="ARBA00022741"/>
    </source>
</evidence>
<keyword evidence="3 5" id="KW-0067">ATP-binding</keyword>
<keyword evidence="5" id="KW-0963">Cytoplasm</keyword>
<comment type="similarity">
    <text evidence="1 5">Belongs to the CoaE family.</text>
</comment>
<feature type="binding site" evidence="5">
    <location>
        <begin position="10"/>
        <end position="15"/>
    </location>
    <ligand>
        <name>ATP</name>
        <dbReference type="ChEBI" id="CHEBI:30616"/>
    </ligand>
</feature>
<comment type="pathway">
    <text evidence="5">Cofactor biosynthesis; coenzyme A biosynthesis; CoA from (R)-pantothenate: step 5/5.</text>
</comment>
<dbReference type="GO" id="GO:0015937">
    <property type="term" value="P:coenzyme A biosynthetic process"/>
    <property type="evidence" value="ECO:0007669"/>
    <property type="project" value="UniProtKB-UniRule"/>
</dbReference>
<reference evidence="7" key="1">
    <citation type="submission" date="2021-08" db="EMBL/GenBank/DDBJ databases">
        <title>Genome of a novel bacterium of the phylum Verrucomicrobia, Oleiharenicola sp. KSB-15.</title>
        <authorList>
            <person name="Chung J.-H."/>
            <person name="Ahn J.-H."/>
            <person name="Yoon Y."/>
            <person name="Kim D.-Y."/>
            <person name="An S.-H."/>
            <person name="Park I."/>
            <person name="Yeon J."/>
        </authorList>
    </citation>
    <scope>NUCLEOTIDE SEQUENCE</scope>
    <source>
        <strain evidence="7">KSB-15</strain>
    </source>
</reference>
<evidence type="ECO:0000256" key="5">
    <source>
        <dbReference type="HAMAP-Rule" id="MF_00376"/>
    </source>
</evidence>
<keyword evidence="4 5" id="KW-0173">Coenzyme A biosynthesis</keyword>
<comment type="subcellular location">
    <subcellularLocation>
        <location evidence="5">Cytoplasm</location>
    </subcellularLocation>
</comment>
<organism evidence="7 8">
    <name type="scientific">Horticoccus luteus</name>
    <dbReference type="NCBI Taxonomy" id="2862869"/>
    <lineage>
        <taxon>Bacteria</taxon>
        <taxon>Pseudomonadati</taxon>
        <taxon>Verrucomicrobiota</taxon>
        <taxon>Opitutia</taxon>
        <taxon>Opitutales</taxon>
        <taxon>Opitutaceae</taxon>
        <taxon>Horticoccus</taxon>
    </lineage>
</organism>
<keyword evidence="2 5" id="KW-0547">Nucleotide-binding</keyword>
<dbReference type="EMBL" id="CP080507">
    <property type="protein sequence ID" value="QYM80552.1"/>
    <property type="molecule type" value="Genomic_DNA"/>
</dbReference>
<dbReference type="Pfam" id="PF01121">
    <property type="entry name" value="CoaE"/>
    <property type="match status" value="1"/>
</dbReference>
<dbReference type="PANTHER" id="PTHR10695">
    <property type="entry name" value="DEPHOSPHO-COA KINASE-RELATED"/>
    <property type="match status" value="1"/>
</dbReference>
<dbReference type="GO" id="GO:0005737">
    <property type="term" value="C:cytoplasm"/>
    <property type="evidence" value="ECO:0007669"/>
    <property type="project" value="UniProtKB-SubCell"/>
</dbReference>
<sequence>MILGITGGMGCGKSTVARLCEQRGLRRLDSDALIRERVLTDPAMREALRAEWGADVAPVDAPVNRARLAARVFDDEMALATLERLTHPPLFALWRAALRDAPTVDWAIEVPLLFEKGLENWFDFTVCVASSPAQQLARLEQRGLSRALAEQRISKQLSLARKIELSDHVVWNDGSLAFLESQVDHLLAALRTLR</sequence>
<keyword evidence="8" id="KW-1185">Reference proteome</keyword>
<comment type="catalytic activity">
    <reaction evidence="5">
        <text>3'-dephospho-CoA + ATP = ADP + CoA + H(+)</text>
        <dbReference type="Rhea" id="RHEA:18245"/>
        <dbReference type="ChEBI" id="CHEBI:15378"/>
        <dbReference type="ChEBI" id="CHEBI:30616"/>
        <dbReference type="ChEBI" id="CHEBI:57287"/>
        <dbReference type="ChEBI" id="CHEBI:57328"/>
        <dbReference type="ChEBI" id="CHEBI:456216"/>
        <dbReference type="EC" id="2.7.1.24"/>
    </reaction>
</comment>
<gene>
    <name evidence="5 7" type="primary">coaE</name>
    <name evidence="7" type="ORF">K0B96_08080</name>
</gene>
<dbReference type="CDD" id="cd02022">
    <property type="entry name" value="DPCK"/>
    <property type="match status" value="1"/>
</dbReference>
<dbReference type="Proteomes" id="UP000825051">
    <property type="component" value="Chromosome"/>
</dbReference>
<evidence type="ECO:0000256" key="3">
    <source>
        <dbReference type="ARBA" id="ARBA00022840"/>
    </source>
</evidence>
<protein>
    <recommendedName>
        <fullName evidence="5 6">Dephospho-CoA kinase</fullName>
        <ecNumber evidence="5 6">2.7.1.24</ecNumber>
    </recommendedName>
    <alternativeName>
        <fullName evidence="5">Dephosphocoenzyme A kinase</fullName>
    </alternativeName>
</protein>